<dbReference type="InterPro" id="IPR012001">
    <property type="entry name" value="Thiamin_PyroP_enz_TPP-bd_dom"/>
</dbReference>
<evidence type="ECO:0000256" key="1">
    <source>
        <dbReference type="ARBA" id="ARBA00007812"/>
    </source>
</evidence>
<dbReference type="NCBIfam" id="NF005485">
    <property type="entry name" value="PRK07092.1"/>
    <property type="match status" value="1"/>
</dbReference>
<dbReference type="EMBL" id="JBHSIV010000032">
    <property type="protein sequence ID" value="MFC5065210.1"/>
    <property type="molecule type" value="Genomic_DNA"/>
</dbReference>
<dbReference type="Gene3D" id="3.40.50.1220">
    <property type="entry name" value="TPP-binding domain"/>
    <property type="match status" value="1"/>
</dbReference>
<dbReference type="Pfam" id="PF00205">
    <property type="entry name" value="TPP_enzyme_M"/>
    <property type="match status" value="1"/>
</dbReference>
<keyword evidence="9" id="KW-1185">Reference proteome</keyword>
<feature type="domain" description="Thiamine pyrophosphate enzyme central" evidence="5">
    <location>
        <begin position="208"/>
        <end position="342"/>
    </location>
</feature>
<dbReference type="Pfam" id="PF02776">
    <property type="entry name" value="TPP_enzyme_N"/>
    <property type="match status" value="1"/>
</dbReference>
<dbReference type="Gene3D" id="3.40.50.970">
    <property type="match status" value="2"/>
</dbReference>
<name>A0ABV9YQN6_9PSEU</name>
<evidence type="ECO:0000313" key="8">
    <source>
        <dbReference type="EMBL" id="MFC5065210.1"/>
    </source>
</evidence>
<dbReference type="InterPro" id="IPR029035">
    <property type="entry name" value="DHS-like_NAD/FAD-binding_dom"/>
</dbReference>
<evidence type="ECO:0000256" key="3">
    <source>
        <dbReference type="RuleBase" id="RU362132"/>
    </source>
</evidence>
<evidence type="ECO:0000313" key="9">
    <source>
        <dbReference type="Proteomes" id="UP001595947"/>
    </source>
</evidence>
<evidence type="ECO:0000256" key="2">
    <source>
        <dbReference type="ARBA" id="ARBA00023052"/>
    </source>
</evidence>
<dbReference type="SUPFAM" id="SSF52518">
    <property type="entry name" value="Thiamin diphosphate-binding fold (THDP-binding)"/>
    <property type="match status" value="2"/>
</dbReference>
<dbReference type="CDD" id="cd07035">
    <property type="entry name" value="TPP_PYR_POX_like"/>
    <property type="match status" value="1"/>
</dbReference>
<comment type="similarity">
    <text evidence="1 3">Belongs to the TPP enzyme family.</text>
</comment>
<dbReference type="RefSeq" id="WP_378038545.1">
    <property type="nucleotide sequence ID" value="NZ_JBHSIV010000032.1"/>
</dbReference>
<comment type="caution">
    <text evidence="8">The sequence shown here is derived from an EMBL/GenBank/DDBJ whole genome shotgun (WGS) entry which is preliminary data.</text>
</comment>
<evidence type="ECO:0000259" key="7">
    <source>
        <dbReference type="Pfam" id="PF02776"/>
    </source>
</evidence>
<accession>A0ABV9YQN6</accession>
<gene>
    <name evidence="8" type="primary">mdlC</name>
    <name evidence="8" type="ORF">ACFPBZ_23545</name>
</gene>
<dbReference type="Pfam" id="PF02775">
    <property type="entry name" value="TPP_enzyme_C"/>
    <property type="match status" value="1"/>
</dbReference>
<dbReference type="PANTHER" id="PTHR18968:SF133">
    <property type="entry name" value="BENZOYLFORMATE DECARBOXYLASE"/>
    <property type="match status" value="1"/>
</dbReference>
<feature type="domain" description="Thiamine pyrophosphate enzyme TPP-binding" evidence="6">
    <location>
        <begin position="407"/>
        <end position="540"/>
    </location>
</feature>
<dbReference type="CDD" id="cd02002">
    <property type="entry name" value="TPP_BFDC"/>
    <property type="match status" value="1"/>
</dbReference>
<evidence type="ECO:0000256" key="4">
    <source>
        <dbReference type="SAM" id="MobiDB-lite"/>
    </source>
</evidence>
<dbReference type="InterPro" id="IPR011766">
    <property type="entry name" value="TPP_enzyme_TPP-bd"/>
</dbReference>
<feature type="domain" description="Thiamine pyrophosphate enzyme N-terminal TPP-binding" evidence="7">
    <location>
        <begin position="16"/>
        <end position="115"/>
    </location>
</feature>
<evidence type="ECO:0000259" key="6">
    <source>
        <dbReference type="Pfam" id="PF02775"/>
    </source>
</evidence>
<dbReference type="EC" id="4.1.1.7" evidence="8"/>
<dbReference type="InterPro" id="IPR029061">
    <property type="entry name" value="THDP-binding"/>
</dbReference>
<organism evidence="8 9">
    <name type="scientific">Actinomycetospora atypica</name>
    <dbReference type="NCBI Taxonomy" id="1290095"/>
    <lineage>
        <taxon>Bacteria</taxon>
        <taxon>Bacillati</taxon>
        <taxon>Actinomycetota</taxon>
        <taxon>Actinomycetes</taxon>
        <taxon>Pseudonocardiales</taxon>
        <taxon>Pseudonocardiaceae</taxon>
        <taxon>Actinomycetospora</taxon>
    </lineage>
</organism>
<evidence type="ECO:0000259" key="5">
    <source>
        <dbReference type="Pfam" id="PF00205"/>
    </source>
</evidence>
<dbReference type="PANTHER" id="PTHR18968">
    <property type="entry name" value="THIAMINE PYROPHOSPHATE ENZYMES"/>
    <property type="match status" value="1"/>
</dbReference>
<proteinExistence type="inferred from homology"/>
<dbReference type="InterPro" id="IPR012000">
    <property type="entry name" value="Thiamin_PyroP_enz_cen_dom"/>
</dbReference>
<sequence length="547" mass="56248">MTPQDAQRGAGGPPTTVRDVTLEIFRAHGMTTVFGNPGSTELPMLQEFPDDFTYVLGLQEAVVVGMADGYAQATGRPALVNLHTAPGVGNAVGALVNAAANGTPLVVTAGQQVRPMLTLEAMLANPRATELPRPTVKYSAEPPRAQDVPATIARAIHLATTHPTGPVFVSIPMDDWDVELTGDDLEVARRAAQRVVRHPAAPDEAGLDTLVAALDAASAPALVVGGDVDSGGAFDEAVALAERLQCAVYGPPSDGRVGFPENHPLYRGSLPMAIAPVSETLAAHDVVVVLGTAVFRYYPYVPGGFLAEGTVLHHVTSDPDQAARAPMGDALVADPATVVRALLERVAPGDRAVPGSAPTTTAAQASTTPGTLTPEEVFDVVGAVWPVDGVVVDETPSNRAALHARRPVQRPGSSFFTTSGGLGFGLPASVGVALADRSRPVLAAIGDGSMQYGIQALGTAAALGVPVTVLVLENHEYAILKWFASRENTPKAPGLDLPAVDFGALAAGYGVPAESVSTAEELRAALQRGLDSDGPLLISVPLGRASG</sequence>
<feature type="compositionally biased region" description="Low complexity" evidence="4">
    <location>
        <begin position="354"/>
        <end position="371"/>
    </location>
</feature>
<reference evidence="9" key="1">
    <citation type="journal article" date="2019" name="Int. J. Syst. Evol. Microbiol.">
        <title>The Global Catalogue of Microorganisms (GCM) 10K type strain sequencing project: providing services to taxonomists for standard genome sequencing and annotation.</title>
        <authorList>
            <consortium name="The Broad Institute Genomics Platform"/>
            <consortium name="The Broad Institute Genome Sequencing Center for Infectious Disease"/>
            <person name="Wu L."/>
            <person name="Ma J."/>
        </authorList>
    </citation>
    <scope>NUCLEOTIDE SEQUENCE [LARGE SCALE GENOMIC DNA]</scope>
    <source>
        <strain evidence="9">CGMCC 4.7093</strain>
    </source>
</reference>
<protein>
    <submittedName>
        <fullName evidence="8">Benzoylformate decarboxylase</fullName>
        <ecNumber evidence="8">4.1.1.7</ecNumber>
    </submittedName>
</protein>
<dbReference type="Proteomes" id="UP001595947">
    <property type="component" value="Unassembled WGS sequence"/>
</dbReference>
<dbReference type="SUPFAM" id="SSF52467">
    <property type="entry name" value="DHS-like NAD/FAD-binding domain"/>
    <property type="match status" value="1"/>
</dbReference>
<dbReference type="InterPro" id="IPR045229">
    <property type="entry name" value="TPP_enz"/>
</dbReference>
<keyword evidence="2 3" id="KW-0786">Thiamine pyrophosphate</keyword>
<feature type="region of interest" description="Disordered" evidence="4">
    <location>
        <begin position="350"/>
        <end position="371"/>
    </location>
</feature>
<dbReference type="GO" id="GO:0050695">
    <property type="term" value="F:benzoylformate decarboxylase activity"/>
    <property type="evidence" value="ECO:0007669"/>
    <property type="project" value="UniProtKB-EC"/>
</dbReference>
<keyword evidence="8" id="KW-0456">Lyase</keyword>